<keyword evidence="6" id="KW-0408">Iron</keyword>
<dbReference type="GO" id="GO:0046872">
    <property type="term" value="F:metal ion binding"/>
    <property type="evidence" value="ECO:0007669"/>
    <property type="project" value="UniProtKB-KW"/>
</dbReference>
<comment type="caution">
    <text evidence="10">The sequence shown here is derived from an EMBL/GenBank/DDBJ whole genome shotgun (WGS) entry which is preliminary data.</text>
</comment>
<comment type="cofactor">
    <cofactor evidence="1">
        <name>heme b</name>
        <dbReference type="ChEBI" id="CHEBI:60344"/>
    </cofactor>
</comment>
<evidence type="ECO:0000256" key="7">
    <source>
        <dbReference type="ARBA" id="ARBA00025795"/>
    </source>
</evidence>
<keyword evidence="2" id="KW-0575">Peroxidase</keyword>
<evidence type="ECO:0000256" key="6">
    <source>
        <dbReference type="ARBA" id="ARBA00023004"/>
    </source>
</evidence>
<evidence type="ECO:0000256" key="4">
    <source>
        <dbReference type="ARBA" id="ARBA00022723"/>
    </source>
</evidence>
<proteinExistence type="inferred from homology"/>
<dbReference type="PROSITE" id="PS51405">
    <property type="entry name" value="HEME_HALOPEROXIDASE"/>
    <property type="match status" value="1"/>
</dbReference>
<keyword evidence="3" id="KW-0349">Heme</keyword>
<evidence type="ECO:0000256" key="8">
    <source>
        <dbReference type="SAM" id="SignalP"/>
    </source>
</evidence>
<dbReference type="PANTHER" id="PTHR33577:SF16">
    <property type="entry name" value="HEME HALOPEROXIDASE FAMILY PROFILE DOMAIN-CONTAINING PROTEIN"/>
    <property type="match status" value="1"/>
</dbReference>
<evidence type="ECO:0000256" key="3">
    <source>
        <dbReference type="ARBA" id="ARBA00022617"/>
    </source>
</evidence>
<reference evidence="10 11" key="1">
    <citation type="submission" date="2016-07" db="EMBL/GenBank/DDBJ databases">
        <title>Pervasive Adenine N6-methylation of Active Genes in Fungi.</title>
        <authorList>
            <consortium name="DOE Joint Genome Institute"/>
            <person name="Mondo S.J."/>
            <person name="Dannebaum R.O."/>
            <person name="Kuo R.C."/>
            <person name="Labutti K."/>
            <person name="Haridas S."/>
            <person name="Kuo A."/>
            <person name="Salamov A."/>
            <person name="Ahrendt S.R."/>
            <person name="Lipzen A."/>
            <person name="Sullivan W."/>
            <person name="Andreopoulos W.B."/>
            <person name="Clum A."/>
            <person name="Lindquist E."/>
            <person name="Daum C."/>
            <person name="Ramamoorthy G.K."/>
            <person name="Gryganskyi A."/>
            <person name="Culley D."/>
            <person name="Magnuson J.K."/>
            <person name="James T.Y."/>
            <person name="O'Malley M.A."/>
            <person name="Stajich J.E."/>
            <person name="Spatafora J.W."/>
            <person name="Visel A."/>
            <person name="Grigoriev I.V."/>
        </authorList>
    </citation>
    <scope>NUCLEOTIDE SEQUENCE [LARGE SCALE GENOMIC DNA]</scope>
    <source>
        <strain evidence="10 11">62-1032</strain>
    </source>
</reference>
<sequence length="418" mass="43764">MAPLLALLLATVLSAHLVLAFPGMDSGALEDQLARRSFNMVHRPHTKRTDPFLSLPALNIAGIPLPISVNYPGGVTVGRKVIPDSSHPFQNPPSGAQRGGCPGLNLLANYGYIDRSGIVGVGELLWALQEATGWAPDLAGAVVALGFRSTVDVTTMKLSIGNTDSRTSGLFTSLIGGTVPGLFSAAAHTKFETDGSILYDDAYFTPGGTTSQFNATLWAQRLASANSNFGGVFGNDWVGQTRFDSYNYCIQNNPQCNWMAVAQVLFYGAECLTYLNFPSSNSDGTIGSATASVVQTFMGIAAQGSSFVKVPESLPPSSDGHWYRRSTGITLAEGISGLISAYSAHPVVFGSNNGATNSFVAQGTPTQLQGTITVQAVGCMILNEINENVPGSFNNLVTATLTPLIAALTAPGMLNLGC</sequence>
<dbReference type="InterPro" id="IPR000028">
    <property type="entry name" value="Chloroperoxidase"/>
</dbReference>
<dbReference type="Gene3D" id="1.10.489.10">
    <property type="entry name" value="Chloroperoxidase-like"/>
    <property type="match status" value="1"/>
</dbReference>
<dbReference type="Pfam" id="PF01328">
    <property type="entry name" value="Peroxidase_2"/>
    <property type="match status" value="1"/>
</dbReference>
<dbReference type="EMBL" id="MCGR01000030">
    <property type="protein sequence ID" value="ORY78104.1"/>
    <property type="molecule type" value="Genomic_DNA"/>
</dbReference>
<dbReference type="SUPFAM" id="SSF47571">
    <property type="entry name" value="Cloroperoxidase"/>
    <property type="match status" value="1"/>
</dbReference>
<organism evidence="10 11">
    <name type="scientific">Leucosporidium creatinivorum</name>
    <dbReference type="NCBI Taxonomy" id="106004"/>
    <lineage>
        <taxon>Eukaryota</taxon>
        <taxon>Fungi</taxon>
        <taxon>Dikarya</taxon>
        <taxon>Basidiomycota</taxon>
        <taxon>Pucciniomycotina</taxon>
        <taxon>Microbotryomycetes</taxon>
        <taxon>Leucosporidiales</taxon>
        <taxon>Leucosporidium</taxon>
    </lineage>
</organism>
<evidence type="ECO:0000313" key="11">
    <source>
        <dbReference type="Proteomes" id="UP000193467"/>
    </source>
</evidence>
<evidence type="ECO:0000256" key="5">
    <source>
        <dbReference type="ARBA" id="ARBA00023002"/>
    </source>
</evidence>
<dbReference type="PANTHER" id="PTHR33577">
    <property type="entry name" value="STERIGMATOCYSTIN BIOSYNTHESIS PEROXIDASE STCC-RELATED"/>
    <property type="match status" value="1"/>
</dbReference>
<evidence type="ECO:0000259" key="9">
    <source>
        <dbReference type="PROSITE" id="PS51405"/>
    </source>
</evidence>
<gene>
    <name evidence="10" type="ORF">BCR35DRAFT_292135</name>
</gene>
<keyword evidence="8" id="KW-0732">Signal</keyword>
<comment type="similarity">
    <text evidence="7">Belongs to the chloroperoxidase family.</text>
</comment>
<evidence type="ECO:0000256" key="1">
    <source>
        <dbReference type="ARBA" id="ARBA00001970"/>
    </source>
</evidence>
<dbReference type="Proteomes" id="UP000193467">
    <property type="component" value="Unassembled WGS sequence"/>
</dbReference>
<protein>
    <recommendedName>
        <fullName evidence="9">Heme haloperoxidase family profile domain-containing protein</fullName>
    </recommendedName>
</protein>
<dbReference type="AlphaFoldDB" id="A0A1Y2F3N8"/>
<keyword evidence="11" id="KW-1185">Reference proteome</keyword>
<feature type="domain" description="Heme haloperoxidase family profile" evidence="9">
    <location>
        <begin position="85"/>
        <end position="337"/>
    </location>
</feature>
<keyword evidence="4" id="KW-0479">Metal-binding</keyword>
<name>A0A1Y2F3N8_9BASI</name>
<feature type="signal peptide" evidence="8">
    <location>
        <begin position="1"/>
        <end position="20"/>
    </location>
</feature>
<evidence type="ECO:0000313" key="10">
    <source>
        <dbReference type="EMBL" id="ORY78104.1"/>
    </source>
</evidence>
<dbReference type="OrthoDB" id="407298at2759"/>
<keyword evidence="5" id="KW-0560">Oxidoreductase</keyword>
<evidence type="ECO:0000256" key="2">
    <source>
        <dbReference type="ARBA" id="ARBA00022559"/>
    </source>
</evidence>
<dbReference type="InterPro" id="IPR036851">
    <property type="entry name" value="Chloroperoxidase-like_sf"/>
</dbReference>
<dbReference type="GO" id="GO:0004601">
    <property type="term" value="F:peroxidase activity"/>
    <property type="evidence" value="ECO:0007669"/>
    <property type="project" value="UniProtKB-KW"/>
</dbReference>
<dbReference type="InParanoid" id="A0A1Y2F3N8"/>
<accession>A0A1Y2F3N8</accession>
<feature type="chain" id="PRO_5012824605" description="Heme haloperoxidase family profile domain-containing protein" evidence="8">
    <location>
        <begin position="21"/>
        <end position="418"/>
    </location>
</feature>